<dbReference type="PANTHER" id="PTHR26374">
    <property type="entry name" value="ZINC FINGER PROTEIN ZAT5"/>
    <property type="match status" value="1"/>
</dbReference>
<feature type="region of interest" description="Disordered" evidence="10">
    <location>
        <begin position="54"/>
        <end position="84"/>
    </location>
</feature>
<dbReference type="PANTHER" id="PTHR26374:SF388">
    <property type="entry name" value="ZINC FINGER PROTEIN ZAT7-RELATED"/>
    <property type="match status" value="1"/>
</dbReference>
<proteinExistence type="predicted"/>
<evidence type="ECO:0000256" key="6">
    <source>
        <dbReference type="ARBA" id="ARBA00023015"/>
    </source>
</evidence>
<dbReference type="InterPro" id="IPR013087">
    <property type="entry name" value="Znf_C2H2_type"/>
</dbReference>
<evidence type="ECO:0000256" key="1">
    <source>
        <dbReference type="ARBA" id="ARBA00004123"/>
    </source>
</evidence>
<evidence type="ECO:0000256" key="8">
    <source>
        <dbReference type="ARBA" id="ARBA00023242"/>
    </source>
</evidence>
<comment type="subcellular location">
    <subcellularLocation>
        <location evidence="1">Nucleus</location>
    </subcellularLocation>
</comment>
<dbReference type="EMBL" id="JBANAX010000293">
    <property type="protein sequence ID" value="KAL1215028.1"/>
    <property type="molecule type" value="Genomic_DNA"/>
</dbReference>
<dbReference type="SMART" id="SM00355">
    <property type="entry name" value="ZnF_C2H2"/>
    <property type="match status" value="2"/>
</dbReference>
<keyword evidence="6" id="KW-0805">Transcription regulation</keyword>
<evidence type="ECO:0000256" key="2">
    <source>
        <dbReference type="ARBA" id="ARBA00022723"/>
    </source>
</evidence>
<dbReference type="PROSITE" id="PS00028">
    <property type="entry name" value="ZINC_FINGER_C2H2_1"/>
    <property type="match status" value="2"/>
</dbReference>
<dbReference type="Pfam" id="PF13912">
    <property type="entry name" value="zf-C2H2_6"/>
    <property type="match status" value="2"/>
</dbReference>
<evidence type="ECO:0000259" key="11">
    <source>
        <dbReference type="PROSITE" id="PS50157"/>
    </source>
</evidence>
<sequence length="164" mass="18295">MVARSEDKMEDTAAKCLMLLSRVGDYGGGGDLEEKRVFTCKTCMKEFSSFQALGGHRASHKKQINNSEDPSSPTKKSKTTTSHPCPICGVNFPMGQALGGHMRRHRNEKDSRPLVTRSLFPDATMVTKTLKKSSSGKRVMCLDYELDSMESLVNWKLELGRTIY</sequence>
<keyword evidence="8" id="KW-0539">Nucleus</keyword>
<evidence type="ECO:0000313" key="12">
    <source>
        <dbReference type="EMBL" id="KAL1215028.1"/>
    </source>
</evidence>
<accession>A0ABD1B7V6</accession>
<dbReference type="GO" id="GO:0005634">
    <property type="term" value="C:nucleus"/>
    <property type="evidence" value="ECO:0007669"/>
    <property type="project" value="UniProtKB-SubCell"/>
</dbReference>
<feature type="domain" description="C2H2-type" evidence="11">
    <location>
        <begin position="83"/>
        <end position="110"/>
    </location>
</feature>
<dbReference type="Proteomes" id="UP001558713">
    <property type="component" value="Unassembled WGS sequence"/>
</dbReference>
<dbReference type="AlphaFoldDB" id="A0ABD1B7V6"/>
<keyword evidence="5" id="KW-0862">Zinc</keyword>
<evidence type="ECO:0000313" key="13">
    <source>
        <dbReference type="Proteomes" id="UP001558713"/>
    </source>
</evidence>
<reference evidence="12 13" key="1">
    <citation type="submission" date="2024-04" db="EMBL/GenBank/DDBJ databases">
        <title>Genome assembly C_amara_ONT_v2.</title>
        <authorList>
            <person name="Yant L."/>
            <person name="Moore C."/>
            <person name="Slenker M."/>
        </authorList>
    </citation>
    <scope>NUCLEOTIDE SEQUENCE [LARGE SCALE GENOMIC DNA]</scope>
    <source>
        <tissue evidence="12">Leaf</tissue>
    </source>
</reference>
<feature type="compositionally biased region" description="Low complexity" evidence="10">
    <location>
        <begin position="70"/>
        <end position="82"/>
    </location>
</feature>
<dbReference type="Gene3D" id="3.30.160.60">
    <property type="entry name" value="Classic Zinc Finger"/>
    <property type="match status" value="1"/>
</dbReference>
<dbReference type="SUPFAM" id="SSF57667">
    <property type="entry name" value="beta-beta-alpha zinc fingers"/>
    <property type="match status" value="1"/>
</dbReference>
<feature type="domain" description="C2H2-type" evidence="11">
    <location>
        <begin position="38"/>
        <end position="65"/>
    </location>
</feature>
<evidence type="ECO:0000256" key="9">
    <source>
        <dbReference type="PROSITE-ProRule" id="PRU00042"/>
    </source>
</evidence>
<dbReference type="PROSITE" id="PS50157">
    <property type="entry name" value="ZINC_FINGER_C2H2_2"/>
    <property type="match status" value="2"/>
</dbReference>
<keyword evidence="13" id="KW-1185">Reference proteome</keyword>
<keyword evidence="2" id="KW-0479">Metal-binding</keyword>
<organism evidence="12 13">
    <name type="scientific">Cardamine amara subsp. amara</name>
    <dbReference type="NCBI Taxonomy" id="228776"/>
    <lineage>
        <taxon>Eukaryota</taxon>
        <taxon>Viridiplantae</taxon>
        <taxon>Streptophyta</taxon>
        <taxon>Embryophyta</taxon>
        <taxon>Tracheophyta</taxon>
        <taxon>Spermatophyta</taxon>
        <taxon>Magnoliopsida</taxon>
        <taxon>eudicotyledons</taxon>
        <taxon>Gunneridae</taxon>
        <taxon>Pentapetalae</taxon>
        <taxon>rosids</taxon>
        <taxon>malvids</taxon>
        <taxon>Brassicales</taxon>
        <taxon>Brassicaceae</taxon>
        <taxon>Cardamineae</taxon>
        <taxon>Cardamine</taxon>
    </lineage>
</organism>
<gene>
    <name evidence="12" type="ORF">V5N11_007800</name>
</gene>
<evidence type="ECO:0000256" key="3">
    <source>
        <dbReference type="ARBA" id="ARBA00022737"/>
    </source>
</evidence>
<name>A0ABD1B7V6_CARAN</name>
<keyword evidence="3" id="KW-0677">Repeat</keyword>
<evidence type="ECO:0000256" key="4">
    <source>
        <dbReference type="ARBA" id="ARBA00022771"/>
    </source>
</evidence>
<evidence type="ECO:0000256" key="5">
    <source>
        <dbReference type="ARBA" id="ARBA00022833"/>
    </source>
</evidence>
<dbReference type="GO" id="GO:0008270">
    <property type="term" value="F:zinc ion binding"/>
    <property type="evidence" value="ECO:0007669"/>
    <property type="project" value="UniProtKB-KW"/>
</dbReference>
<protein>
    <submittedName>
        <fullName evidence="12">Zinc finger protein ZAT8</fullName>
    </submittedName>
</protein>
<keyword evidence="4 9" id="KW-0863">Zinc-finger</keyword>
<comment type="caution">
    <text evidence="12">The sequence shown here is derived from an EMBL/GenBank/DDBJ whole genome shotgun (WGS) entry which is preliminary data.</text>
</comment>
<dbReference type="InterPro" id="IPR036236">
    <property type="entry name" value="Znf_C2H2_sf"/>
</dbReference>
<evidence type="ECO:0000256" key="10">
    <source>
        <dbReference type="SAM" id="MobiDB-lite"/>
    </source>
</evidence>
<evidence type="ECO:0000256" key="7">
    <source>
        <dbReference type="ARBA" id="ARBA00023163"/>
    </source>
</evidence>
<keyword evidence="7" id="KW-0804">Transcription</keyword>